<keyword evidence="2" id="KW-1003">Cell membrane</keyword>
<evidence type="ECO:0000256" key="7">
    <source>
        <dbReference type="ARBA" id="ARBA00023136"/>
    </source>
</evidence>
<feature type="domain" description="Glycosyltransferase RgtA/B/C/D-like" evidence="9">
    <location>
        <begin position="67"/>
        <end position="221"/>
    </location>
</feature>
<evidence type="ECO:0000256" key="1">
    <source>
        <dbReference type="ARBA" id="ARBA00004651"/>
    </source>
</evidence>
<evidence type="ECO:0000256" key="2">
    <source>
        <dbReference type="ARBA" id="ARBA00022475"/>
    </source>
</evidence>
<evidence type="ECO:0000256" key="8">
    <source>
        <dbReference type="SAM" id="Phobius"/>
    </source>
</evidence>
<keyword evidence="5 8" id="KW-0812">Transmembrane</keyword>
<keyword evidence="4" id="KW-0808">Transferase</keyword>
<feature type="transmembrane region" description="Helical" evidence="8">
    <location>
        <begin position="374"/>
        <end position="396"/>
    </location>
</feature>
<evidence type="ECO:0000256" key="5">
    <source>
        <dbReference type="ARBA" id="ARBA00022692"/>
    </source>
</evidence>
<proteinExistence type="predicted"/>
<name>A0A1F5N418_9BACT</name>
<keyword evidence="3" id="KW-0328">Glycosyltransferase</keyword>
<organism evidence="10 11">
    <name type="scientific">Candidatus Daviesbacteria bacterium RIFCSPLOWO2_02_FULL_38_15</name>
    <dbReference type="NCBI Taxonomy" id="1797794"/>
    <lineage>
        <taxon>Bacteria</taxon>
        <taxon>Candidatus Daviesiibacteriota</taxon>
    </lineage>
</organism>
<evidence type="ECO:0000256" key="4">
    <source>
        <dbReference type="ARBA" id="ARBA00022679"/>
    </source>
</evidence>
<protein>
    <recommendedName>
        <fullName evidence="9">Glycosyltransferase RgtA/B/C/D-like domain-containing protein</fullName>
    </recommendedName>
</protein>
<comment type="subcellular location">
    <subcellularLocation>
        <location evidence="1">Cell membrane</location>
        <topology evidence="1">Multi-pass membrane protein</topology>
    </subcellularLocation>
</comment>
<feature type="transmembrane region" description="Helical" evidence="8">
    <location>
        <begin position="116"/>
        <end position="133"/>
    </location>
</feature>
<dbReference type="Proteomes" id="UP000177057">
    <property type="component" value="Unassembled WGS sequence"/>
</dbReference>
<dbReference type="GO" id="GO:0016763">
    <property type="term" value="F:pentosyltransferase activity"/>
    <property type="evidence" value="ECO:0007669"/>
    <property type="project" value="TreeGrafter"/>
</dbReference>
<dbReference type="EMBL" id="MFDV01000008">
    <property type="protein sequence ID" value="OGE72395.1"/>
    <property type="molecule type" value="Genomic_DNA"/>
</dbReference>
<feature type="transmembrane region" description="Helical" evidence="8">
    <location>
        <begin position="172"/>
        <end position="200"/>
    </location>
</feature>
<feature type="transmembrane region" description="Helical" evidence="8">
    <location>
        <begin position="319"/>
        <end position="340"/>
    </location>
</feature>
<evidence type="ECO:0000256" key="3">
    <source>
        <dbReference type="ARBA" id="ARBA00022676"/>
    </source>
</evidence>
<dbReference type="AlphaFoldDB" id="A0A1F5N418"/>
<dbReference type="InterPro" id="IPR050297">
    <property type="entry name" value="LipidA_mod_glycosyltrf_83"/>
</dbReference>
<evidence type="ECO:0000313" key="11">
    <source>
        <dbReference type="Proteomes" id="UP000177057"/>
    </source>
</evidence>
<evidence type="ECO:0000313" key="10">
    <source>
        <dbReference type="EMBL" id="OGE72395.1"/>
    </source>
</evidence>
<evidence type="ECO:0000259" key="9">
    <source>
        <dbReference type="Pfam" id="PF13231"/>
    </source>
</evidence>
<dbReference type="PANTHER" id="PTHR33908:SF3">
    <property type="entry name" value="UNDECAPRENYL PHOSPHATE-ALPHA-4-AMINO-4-DEOXY-L-ARABINOSE ARABINOSYL TRANSFERASE"/>
    <property type="match status" value="1"/>
</dbReference>
<keyword evidence="6 8" id="KW-1133">Transmembrane helix</keyword>
<keyword evidence="7 8" id="KW-0472">Membrane</keyword>
<dbReference type="Pfam" id="PF13231">
    <property type="entry name" value="PMT_2"/>
    <property type="match status" value="1"/>
</dbReference>
<feature type="transmembrane region" description="Helical" evidence="8">
    <location>
        <begin position="206"/>
        <end position="225"/>
    </location>
</feature>
<evidence type="ECO:0000256" key="6">
    <source>
        <dbReference type="ARBA" id="ARBA00022989"/>
    </source>
</evidence>
<dbReference type="PANTHER" id="PTHR33908">
    <property type="entry name" value="MANNOSYLTRANSFERASE YKCB-RELATED"/>
    <property type="match status" value="1"/>
</dbReference>
<dbReference type="InterPro" id="IPR038731">
    <property type="entry name" value="RgtA/B/C-like"/>
</dbReference>
<feature type="transmembrane region" description="Helical" evidence="8">
    <location>
        <begin position="347"/>
        <end position="368"/>
    </location>
</feature>
<dbReference type="STRING" id="1797794.A3H40_04085"/>
<sequence>MPRQQIYLLIFVLILSFALRVYKLDQVPVSLNWDEVDAGYNAFTISNWGRDEWGKFLPLVFTSFRDDKHPVHIYLTASFIKLFGLSDFTVRLSGVMIGVLSVAVIFFLARILFTSVLVGLLSALFLAVSPYHLHFSRGLWEVNFALFFFMLGLLLFYLALQKKGWLISLSFLSFGISIFSYHSSKIIVPPILLLLIILYIKDLKRLSINFYLGIIILIATIIILISNPRILGFARIQQTQFSKEIIEKTQTFQKTKSSILGLGEITLNQYLTHFRAQYLFISGDQNPRNSVKTHGEFYKIDAIFIVIGLLYLLKMRPKVALIIFTWLLLAPIPSSLVSGAPNATRALFMLGSMHLIAALGAGSIVGWFRGKGKIFILTVVLILLSLQVFSFLNYYFNVYPKKDQHDWQYGMKQIVEFVKTHPEYTQVYMTDIRSQPYIFFLFYLKTPLPEYLNTVIYNRSDTESFSTVSTFGKYYFGGWDPVESMPNGGVLYIVTDSQYDGLRHRSEFDVKKIIRYSNGGDAFFLVSAK</sequence>
<comment type="caution">
    <text evidence="10">The sequence shown here is derived from an EMBL/GenBank/DDBJ whole genome shotgun (WGS) entry which is preliminary data.</text>
</comment>
<gene>
    <name evidence="10" type="ORF">A3H40_04085</name>
</gene>
<reference evidence="10 11" key="1">
    <citation type="journal article" date="2016" name="Nat. Commun.">
        <title>Thousands of microbial genomes shed light on interconnected biogeochemical processes in an aquifer system.</title>
        <authorList>
            <person name="Anantharaman K."/>
            <person name="Brown C.T."/>
            <person name="Hug L.A."/>
            <person name="Sharon I."/>
            <person name="Castelle C.J."/>
            <person name="Probst A.J."/>
            <person name="Thomas B.C."/>
            <person name="Singh A."/>
            <person name="Wilkins M.J."/>
            <person name="Karaoz U."/>
            <person name="Brodie E.L."/>
            <person name="Williams K.H."/>
            <person name="Hubbard S.S."/>
            <person name="Banfield J.F."/>
        </authorList>
    </citation>
    <scope>NUCLEOTIDE SEQUENCE [LARGE SCALE GENOMIC DNA]</scope>
</reference>
<dbReference type="GO" id="GO:0009103">
    <property type="term" value="P:lipopolysaccharide biosynthetic process"/>
    <property type="evidence" value="ECO:0007669"/>
    <property type="project" value="UniProtKB-ARBA"/>
</dbReference>
<dbReference type="GO" id="GO:0005886">
    <property type="term" value="C:plasma membrane"/>
    <property type="evidence" value="ECO:0007669"/>
    <property type="project" value="UniProtKB-SubCell"/>
</dbReference>
<feature type="transmembrane region" description="Helical" evidence="8">
    <location>
        <begin position="88"/>
        <end position="109"/>
    </location>
</feature>
<accession>A0A1F5N418</accession>
<feature type="transmembrane region" description="Helical" evidence="8">
    <location>
        <begin position="139"/>
        <end position="160"/>
    </location>
</feature>
<dbReference type="GO" id="GO:0010041">
    <property type="term" value="P:response to iron(III) ion"/>
    <property type="evidence" value="ECO:0007669"/>
    <property type="project" value="TreeGrafter"/>
</dbReference>